<dbReference type="AlphaFoldDB" id="A0A0A9HB01"/>
<sequence length="33" mass="3770">MNLKVHEEMPNGQQAETFEIKMNLYISESGTIS</sequence>
<reference evidence="1" key="1">
    <citation type="submission" date="2014-09" db="EMBL/GenBank/DDBJ databases">
        <authorList>
            <person name="Magalhaes I.L.F."/>
            <person name="Oliveira U."/>
            <person name="Santos F.R."/>
            <person name="Vidigal T.H.D.A."/>
            <person name="Brescovit A.D."/>
            <person name="Santos A.J."/>
        </authorList>
    </citation>
    <scope>NUCLEOTIDE SEQUENCE</scope>
    <source>
        <tissue evidence="1">Shoot tissue taken approximately 20 cm above the soil surface</tissue>
    </source>
</reference>
<name>A0A0A9HB01_ARUDO</name>
<reference evidence="1" key="2">
    <citation type="journal article" date="2015" name="Data Brief">
        <title>Shoot transcriptome of the giant reed, Arundo donax.</title>
        <authorList>
            <person name="Barrero R.A."/>
            <person name="Guerrero F.D."/>
            <person name="Moolhuijzen P."/>
            <person name="Goolsby J.A."/>
            <person name="Tidwell J."/>
            <person name="Bellgard S.E."/>
            <person name="Bellgard M.I."/>
        </authorList>
    </citation>
    <scope>NUCLEOTIDE SEQUENCE</scope>
    <source>
        <tissue evidence="1">Shoot tissue taken approximately 20 cm above the soil surface</tissue>
    </source>
</reference>
<protein>
    <submittedName>
        <fullName evidence="1">Uncharacterized protein</fullName>
    </submittedName>
</protein>
<proteinExistence type="predicted"/>
<accession>A0A0A9HB01</accession>
<organism evidence="1">
    <name type="scientific">Arundo donax</name>
    <name type="common">Giant reed</name>
    <name type="synonym">Donax arundinaceus</name>
    <dbReference type="NCBI Taxonomy" id="35708"/>
    <lineage>
        <taxon>Eukaryota</taxon>
        <taxon>Viridiplantae</taxon>
        <taxon>Streptophyta</taxon>
        <taxon>Embryophyta</taxon>
        <taxon>Tracheophyta</taxon>
        <taxon>Spermatophyta</taxon>
        <taxon>Magnoliopsida</taxon>
        <taxon>Liliopsida</taxon>
        <taxon>Poales</taxon>
        <taxon>Poaceae</taxon>
        <taxon>PACMAD clade</taxon>
        <taxon>Arundinoideae</taxon>
        <taxon>Arundineae</taxon>
        <taxon>Arundo</taxon>
    </lineage>
</organism>
<dbReference type="EMBL" id="GBRH01165880">
    <property type="protein sequence ID" value="JAE32016.1"/>
    <property type="molecule type" value="Transcribed_RNA"/>
</dbReference>
<evidence type="ECO:0000313" key="1">
    <source>
        <dbReference type="EMBL" id="JAE32016.1"/>
    </source>
</evidence>